<keyword evidence="10" id="KW-1185">Reference proteome</keyword>
<evidence type="ECO:0000259" key="7">
    <source>
        <dbReference type="Pfam" id="PF04084"/>
    </source>
</evidence>
<feature type="domain" description="Origin recognition complex subunit 2 winged-helix" evidence="8">
    <location>
        <begin position="534"/>
        <end position="594"/>
    </location>
</feature>
<keyword evidence="4 5" id="KW-0539">Nucleus</keyword>
<dbReference type="GO" id="GO:0003688">
    <property type="term" value="F:DNA replication origin binding"/>
    <property type="evidence" value="ECO:0007669"/>
    <property type="project" value="UniProtKB-UniRule"/>
</dbReference>
<dbReference type="Proteomes" id="UP001265746">
    <property type="component" value="Unassembled WGS sequence"/>
</dbReference>
<evidence type="ECO:0000313" key="10">
    <source>
        <dbReference type="Proteomes" id="UP001265746"/>
    </source>
</evidence>
<evidence type="ECO:0000256" key="3">
    <source>
        <dbReference type="ARBA" id="ARBA00022705"/>
    </source>
</evidence>
<dbReference type="PANTHER" id="PTHR14052">
    <property type="entry name" value="ORIGIN RECOGNITION COMPLEX SUBUNIT 2"/>
    <property type="match status" value="1"/>
</dbReference>
<feature type="compositionally biased region" description="Basic residues" evidence="6">
    <location>
        <begin position="231"/>
        <end position="244"/>
    </location>
</feature>
<dbReference type="AlphaFoldDB" id="A0AAD9SA70"/>
<evidence type="ECO:0000256" key="5">
    <source>
        <dbReference type="RuleBase" id="RU368084"/>
    </source>
</evidence>
<dbReference type="EMBL" id="JAUJFL010000005">
    <property type="protein sequence ID" value="KAK2602536.1"/>
    <property type="molecule type" value="Genomic_DNA"/>
</dbReference>
<evidence type="ECO:0000256" key="2">
    <source>
        <dbReference type="ARBA" id="ARBA00007421"/>
    </source>
</evidence>
<feature type="compositionally biased region" description="Polar residues" evidence="6">
    <location>
        <begin position="33"/>
        <end position="44"/>
    </location>
</feature>
<comment type="caution">
    <text evidence="9">The sequence shown here is derived from an EMBL/GenBank/DDBJ whole genome shotgun (WGS) entry which is preliminary data.</text>
</comment>
<evidence type="ECO:0000313" key="9">
    <source>
        <dbReference type="EMBL" id="KAK2602536.1"/>
    </source>
</evidence>
<evidence type="ECO:0000256" key="1">
    <source>
        <dbReference type="ARBA" id="ARBA00004123"/>
    </source>
</evidence>
<dbReference type="Pfam" id="PF04084">
    <property type="entry name" value="RecA-like_ORC2"/>
    <property type="match status" value="1"/>
</dbReference>
<dbReference type="InterPro" id="IPR056772">
    <property type="entry name" value="RecA-like_ORC2"/>
</dbReference>
<protein>
    <recommendedName>
        <fullName evidence="5">Origin recognition complex subunit 2</fullName>
    </recommendedName>
</protein>
<feature type="domain" description="Origin recognition complex subunit 2 RecA-like" evidence="7">
    <location>
        <begin position="299"/>
        <end position="466"/>
    </location>
</feature>
<dbReference type="GO" id="GO:0006260">
    <property type="term" value="P:DNA replication"/>
    <property type="evidence" value="ECO:0007669"/>
    <property type="project" value="UniProtKB-UniRule"/>
</dbReference>
<dbReference type="InterPro" id="IPR056773">
    <property type="entry name" value="WHD_ORC2"/>
</dbReference>
<keyword evidence="3 5" id="KW-0235">DNA replication</keyword>
<sequence length="604" mass="66254">MARKPSGSASASASRESRSTRSQGRREVVSAEAQVSENGAQSTPSKRRRISGQAGHVTSHDVYEFQNEESGSRKQGEDDDDAMEDELAESVVAASTTPRRRGRPPKPKASAGPAGPVEVNEADESKSTPRAARTALSKTKPETPRRVNAASGVDTPGRRTIADRSARRKSARALINRVVDDATSDDEAGDEGLAREIFESSGDEIAQDEEGQDEDVEDGAGSAAPTPSKSVRGRKRKAVARKKSPTPPRDLPPHEMYFFQNKPGLAKTSNNTLASLDLLTHDEYFSILRDLKDPHDADIKFLEDLHAESFGQWEFELAEGFSLCLYGYGSKRPLLHRFAKHLHSKVSSTQAHKIVILNGYVRTISIREVLSTISSAVDPSYKLTSGNPVALLQDVLSLLTSSETTLTLILNSADAPPLRKSSFYTILSQLAGHPHIRLACSVDTPDFPLLWDSGQRSAFNFVFHDCTTFARRSAAELEVVDEVHELLGRKARRVGGKDGVAFVLKSLPDNAKNLFRLLVGEILVALEDEGVGMGGENPGVEYRMLYNKAVEEFICSSEMAFRTLLKEFHDHQMITSRKDVLGTELLSLPFRKEELEAILEDLMS</sequence>
<evidence type="ECO:0000256" key="6">
    <source>
        <dbReference type="SAM" id="MobiDB-lite"/>
    </source>
</evidence>
<accession>A0AAD9SA70</accession>
<dbReference type="Pfam" id="PF24882">
    <property type="entry name" value="WHD_ORC2"/>
    <property type="match status" value="1"/>
</dbReference>
<feature type="compositionally biased region" description="Acidic residues" evidence="6">
    <location>
        <begin position="77"/>
        <end position="88"/>
    </location>
</feature>
<feature type="compositionally biased region" description="Basic and acidic residues" evidence="6">
    <location>
        <begin position="156"/>
        <end position="165"/>
    </location>
</feature>
<comment type="subcellular location">
    <subcellularLocation>
        <location evidence="1 5">Nucleus</location>
    </subcellularLocation>
</comment>
<comment type="function">
    <text evidence="5">Component of the origin recognition complex (ORC) that binds origins of replication. DNA-binding is ATP-dependent. ORC is required to assemble the pre-replication complex necessary to initiate DNA replication.</text>
</comment>
<feature type="compositionally biased region" description="Low complexity" evidence="6">
    <location>
        <begin position="1"/>
        <end position="14"/>
    </location>
</feature>
<evidence type="ECO:0000256" key="4">
    <source>
        <dbReference type="ARBA" id="ARBA00023242"/>
    </source>
</evidence>
<feature type="region of interest" description="Disordered" evidence="6">
    <location>
        <begin position="1"/>
        <end position="255"/>
    </location>
</feature>
<name>A0AAD9SA70_PHOAM</name>
<feature type="compositionally biased region" description="Basic and acidic residues" evidence="6">
    <location>
        <begin position="15"/>
        <end position="29"/>
    </location>
</feature>
<organism evidence="9 10">
    <name type="scientific">Phomopsis amygdali</name>
    <name type="common">Fusicoccum amygdali</name>
    <dbReference type="NCBI Taxonomy" id="1214568"/>
    <lineage>
        <taxon>Eukaryota</taxon>
        <taxon>Fungi</taxon>
        <taxon>Dikarya</taxon>
        <taxon>Ascomycota</taxon>
        <taxon>Pezizomycotina</taxon>
        <taxon>Sordariomycetes</taxon>
        <taxon>Sordariomycetidae</taxon>
        <taxon>Diaporthales</taxon>
        <taxon>Diaporthaceae</taxon>
        <taxon>Diaporthe</taxon>
    </lineage>
</organism>
<dbReference type="GO" id="GO:0005664">
    <property type="term" value="C:nuclear origin of replication recognition complex"/>
    <property type="evidence" value="ECO:0007669"/>
    <property type="project" value="UniProtKB-UniRule"/>
</dbReference>
<comment type="subunit">
    <text evidence="5">Component of the origin recognition complex (ORC).</text>
</comment>
<gene>
    <name evidence="9" type="ORF">N8I77_009057</name>
</gene>
<feature type="compositionally biased region" description="Acidic residues" evidence="6">
    <location>
        <begin position="201"/>
        <end position="218"/>
    </location>
</feature>
<evidence type="ECO:0000259" key="8">
    <source>
        <dbReference type="Pfam" id="PF24882"/>
    </source>
</evidence>
<comment type="similarity">
    <text evidence="2 5">Belongs to the ORC2 family.</text>
</comment>
<dbReference type="PANTHER" id="PTHR14052:SF0">
    <property type="entry name" value="ORIGIN RECOGNITION COMPLEX SUBUNIT 2"/>
    <property type="match status" value="1"/>
</dbReference>
<proteinExistence type="inferred from homology"/>
<dbReference type="InterPro" id="IPR007220">
    <property type="entry name" value="ORC2"/>
</dbReference>
<reference evidence="9" key="1">
    <citation type="submission" date="2023-06" db="EMBL/GenBank/DDBJ databases">
        <authorList>
            <person name="Noh H."/>
        </authorList>
    </citation>
    <scope>NUCLEOTIDE SEQUENCE</scope>
    <source>
        <strain evidence="9">DUCC20226</strain>
    </source>
</reference>